<dbReference type="EMBL" id="JACIJF010000048">
    <property type="protein sequence ID" value="MBB5713125.1"/>
    <property type="molecule type" value="Genomic_DNA"/>
</dbReference>
<proteinExistence type="predicted"/>
<comment type="caution">
    <text evidence="1">The sequence shown here is derived from an EMBL/GenBank/DDBJ whole genome shotgun (WGS) entry which is preliminary data.</text>
</comment>
<sequence length="128" mass="14157">MASFLALLFVSACSSERTYQDLTPEERAGQPGQIIAAIESDPSWKSRDALRNLHTVAMKVVDKPGGYLFISDTLATGLQLMCPDVADMPPICRNRFIHAFGWTDYPVTLGYPEAVRTEHARQKAGTQK</sequence>
<evidence type="ECO:0000313" key="1">
    <source>
        <dbReference type="EMBL" id="MBB5713125.1"/>
    </source>
</evidence>
<dbReference type="RefSeq" id="WP_184092166.1">
    <property type="nucleotide sequence ID" value="NZ_JACIJF010000048.1"/>
</dbReference>
<protein>
    <submittedName>
        <fullName evidence="1">Uncharacterized protein</fullName>
    </submittedName>
</protein>
<accession>A0A840YTY6</accession>
<name>A0A840YTY6_9SPHN</name>
<dbReference type="AlphaFoldDB" id="A0A840YTY6"/>
<reference evidence="1 2" key="1">
    <citation type="submission" date="2020-08" db="EMBL/GenBank/DDBJ databases">
        <title>Genomic Encyclopedia of Type Strains, Phase IV (KMG-IV): sequencing the most valuable type-strain genomes for metagenomic binning, comparative biology and taxonomic classification.</title>
        <authorList>
            <person name="Goeker M."/>
        </authorList>
    </citation>
    <scope>NUCLEOTIDE SEQUENCE [LARGE SCALE GENOMIC DNA]</scope>
    <source>
        <strain evidence="1 2">DSM 26736</strain>
    </source>
</reference>
<gene>
    <name evidence="1" type="ORF">FHT02_004388</name>
</gene>
<evidence type="ECO:0000313" key="2">
    <source>
        <dbReference type="Proteomes" id="UP000527143"/>
    </source>
</evidence>
<keyword evidence="2" id="KW-1185">Reference proteome</keyword>
<organism evidence="1 2">
    <name type="scientific">Sphingomonas xinjiangensis</name>
    <dbReference type="NCBI Taxonomy" id="643568"/>
    <lineage>
        <taxon>Bacteria</taxon>
        <taxon>Pseudomonadati</taxon>
        <taxon>Pseudomonadota</taxon>
        <taxon>Alphaproteobacteria</taxon>
        <taxon>Sphingomonadales</taxon>
        <taxon>Sphingomonadaceae</taxon>
        <taxon>Sphingomonas</taxon>
    </lineage>
</organism>
<dbReference type="Proteomes" id="UP000527143">
    <property type="component" value="Unassembled WGS sequence"/>
</dbReference>